<dbReference type="InterPro" id="IPR003029">
    <property type="entry name" value="S1_domain"/>
</dbReference>
<dbReference type="PROSITE" id="PS01175">
    <property type="entry name" value="RIBONUCLEASE_II"/>
    <property type="match status" value="1"/>
</dbReference>
<evidence type="ECO:0000256" key="7">
    <source>
        <dbReference type="HAMAP-Rule" id="MF_01895"/>
    </source>
</evidence>
<reference evidence="10 11" key="1">
    <citation type="submission" date="2023-04" db="EMBL/GenBank/DDBJ databases">
        <title>Marinoamorphus aggregata gen. nov., sp. Nov., isolate from tissue of brittle star Ophioplocus japonicus.</title>
        <authorList>
            <person name="Kawano K."/>
            <person name="Sawayama S."/>
            <person name="Nakagawa S."/>
        </authorList>
    </citation>
    <scope>NUCLEOTIDE SEQUENCE [LARGE SCALE GENOMIC DNA]</scope>
    <source>
        <strain evidence="10 11">NKW23</strain>
    </source>
</reference>
<dbReference type="InterPro" id="IPR004476">
    <property type="entry name" value="RNase_II/RNase_R"/>
</dbReference>
<feature type="compositionally biased region" description="Basic residues" evidence="8">
    <location>
        <begin position="737"/>
        <end position="748"/>
    </location>
</feature>
<dbReference type="InterPro" id="IPR040476">
    <property type="entry name" value="CSD2"/>
</dbReference>
<evidence type="ECO:0000256" key="2">
    <source>
        <dbReference type="ARBA" id="ARBA00022490"/>
    </source>
</evidence>
<comment type="catalytic activity">
    <reaction evidence="1 7">
        <text>Exonucleolytic cleavage in the 3'- to 5'-direction to yield nucleoside 5'-phosphates.</text>
        <dbReference type="EC" id="3.1.13.1"/>
    </reaction>
</comment>
<evidence type="ECO:0000313" key="10">
    <source>
        <dbReference type="EMBL" id="GMG84775.1"/>
    </source>
</evidence>
<dbReference type="PROSITE" id="PS50126">
    <property type="entry name" value="S1"/>
    <property type="match status" value="1"/>
</dbReference>
<dbReference type="HAMAP" id="MF_01895">
    <property type="entry name" value="RNase_R"/>
    <property type="match status" value="1"/>
</dbReference>
<dbReference type="Proteomes" id="UP001239909">
    <property type="component" value="Unassembled WGS sequence"/>
</dbReference>
<dbReference type="NCBIfam" id="TIGR00358">
    <property type="entry name" value="3_prime_RNase"/>
    <property type="match status" value="1"/>
</dbReference>
<feature type="region of interest" description="Disordered" evidence="8">
    <location>
        <begin position="717"/>
        <end position="748"/>
    </location>
</feature>
<keyword evidence="6 7" id="KW-0694">RNA-binding</keyword>
<dbReference type="CDD" id="cd04471">
    <property type="entry name" value="S1_RNase_R"/>
    <property type="match status" value="1"/>
</dbReference>
<feature type="compositionally biased region" description="Basic residues" evidence="8">
    <location>
        <begin position="718"/>
        <end position="729"/>
    </location>
</feature>
<evidence type="ECO:0000256" key="6">
    <source>
        <dbReference type="ARBA" id="ARBA00022884"/>
    </source>
</evidence>
<dbReference type="EC" id="3.1.13.1" evidence="7"/>
<dbReference type="InterPro" id="IPR050180">
    <property type="entry name" value="RNR_Ribonuclease"/>
</dbReference>
<evidence type="ECO:0000256" key="8">
    <source>
        <dbReference type="SAM" id="MobiDB-lite"/>
    </source>
</evidence>
<dbReference type="Gene3D" id="2.40.50.140">
    <property type="entry name" value="Nucleic acid-binding proteins"/>
    <property type="match status" value="1"/>
</dbReference>
<comment type="function">
    <text evidence="7">3'-5' exoribonuclease that releases 5'-nucleoside monophosphates and is involved in maturation of structured RNAs.</text>
</comment>
<evidence type="ECO:0000256" key="5">
    <source>
        <dbReference type="ARBA" id="ARBA00022839"/>
    </source>
</evidence>
<comment type="similarity">
    <text evidence="7">Belongs to the RNR ribonuclease family. RNase R subfamily.</text>
</comment>
<dbReference type="Pfam" id="PF00575">
    <property type="entry name" value="S1"/>
    <property type="match status" value="1"/>
</dbReference>
<dbReference type="NCBIfam" id="TIGR02063">
    <property type="entry name" value="RNase_R"/>
    <property type="match status" value="1"/>
</dbReference>
<comment type="caution">
    <text evidence="10">The sequence shown here is derived from an EMBL/GenBank/DDBJ whole genome shotgun (WGS) entry which is preliminary data.</text>
</comment>
<keyword evidence="2 7" id="KW-0963">Cytoplasm</keyword>
<dbReference type="SMART" id="SM00955">
    <property type="entry name" value="RNB"/>
    <property type="match status" value="1"/>
</dbReference>
<dbReference type="InterPro" id="IPR011805">
    <property type="entry name" value="RNase_R"/>
</dbReference>
<dbReference type="RefSeq" id="WP_285673879.1">
    <property type="nucleotide sequence ID" value="NZ_BSYI01000042.1"/>
</dbReference>
<evidence type="ECO:0000256" key="3">
    <source>
        <dbReference type="ARBA" id="ARBA00022722"/>
    </source>
</evidence>
<evidence type="ECO:0000256" key="1">
    <source>
        <dbReference type="ARBA" id="ARBA00001849"/>
    </source>
</evidence>
<accession>A0ABQ6LSA5</accession>
<dbReference type="InterPro" id="IPR022966">
    <property type="entry name" value="RNase_II/R_CS"/>
</dbReference>
<dbReference type="PANTHER" id="PTHR23355:SF9">
    <property type="entry name" value="DIS3-LIKE EXONUCLEASE 2"/>
    <property type="match status" value="1"/>
</dbReference>
<evidence type="ECO:0000256" key="4">
    <source>
        <dbReference type="ARBA" id="ARBA00022801"/>
    </source>
</evidence>
<dbReference type="Pfam" id="PF17876">
    <property type="entry name" value="CSD2"/>
    <property type="match status" value="1"/>
</dbReference>
<gene>
    <name evidence="7 10" type="primary">rnr</name>
    <name evidence="10" type="ORF">LNKW23_39910</name>
</gene>
<sequence>MSFPSKAEILAWINENPHSVGKREIARAFNLKGADRVVLKQVLRELEQEGAVQRRRRRLGNAGHLPPVTVLVAGEIDAGGDLTARPKDWDSAEAPPEIHYVPRKGDVALAPGDRFLAKLRPVEEPNALRYEARLIKKIGSGPRRMLGIYRAPGKGNREGGRLVSVDKRADREWIIPPGAEAGAQDGELVEAEATETRRMGLPRGRVVERIGDPGAPKQVSLIAIHQHDIPLDFPDAVLAEAEAAALPGAAGREDLRALPLVTIDPADARDHDDAVAALPDDDPANPGGHVVWVAIADVAALVPPGSALDAEARRRGNSTYFPDRVAPMLPERLSADLCSLMPGQDRPCMALRMVLDAEGNKRGHRFCRGVMRSHAALSYEAAQAAADGNPGPEAAPLAGHLGALWAAWRAAWAARSRRQPLDLDLPERRITLNAAGEVTGIPIRERFDAHRLIEEFMILANVAAAETLEAHRRPLLYRVHEEPDPERLEMLRETLEAVGIPLARGQVLRTRDLNRVLESAAGTESQEMVHMQVLRAQQQAYYSPDALGHFGLALPRYAHFTSPIRRYADLVVHRALIAALGLGADGQTAEEAAALRETAEAISRTERRSMEAERDTVDRYVAAYMAEREGAEFEGRISGVGRFGVFVKLAETGADGLVPISTIGQEYFRHDPEAGTLTGERSGRVLAMGMHARVRLVEAVPVTGGLLFELLEATGVAPRRKHPSPSGKARKVERGRIARARNARRKRR</sequence>
<keyword evidence="11" id="KW-1185">Reference proteome</keyword>
<dbReference type="InterPro" id="IPR012340">
    <property type="entry name" value="NA-bd_OB-fold"/>
</dbReference>
<keyword evidence="3 7" id="KW-0540">Nuclease</keyword>
<organism evidence="10 11">
    <name type="scientific">Paralimibaculum aggregatum</name>
    <dbReference type="NCBI Taxonomy" id="3036245"/>
    <lineage>
        <taxon>Bacteria</taxon>
        <taxon>Pseudomonadati</taxon>
        <taxon>Pseudomonadota</taxon>
        <taxon>Alphaproteobacteria</taxon>
        <taxon>Rhodobacterales</taxon>
        <taxon>Paracoccaceae</taxon>
        <taxon>Paralimibaculum</taxon>
    </lineage>
</organism>
<keyword evidence="4 7" id="KW-0378">Hydrolase</keyword>
<name>A0ABQ6LSA5_9RHOB</name>
<evidence type="ECO:0000313" key="11">
    <source>
        <dbReference type="Proteomes" id="UP001239909"/>
    </source>
</evidence>
<feature type="domain" description="S1 motif" evidence="9">
    <location>
        <begin position="630"/>
        <end position="711"/>
    </location>
</feature>
<dbReference type="Pfam" id="PF00773">
    <property type="entry name" value="RNB"/>
    <property type="match status" value="1"/>
</dbReference>
<keyword evidence="5 7" id="KW-0269">Exonuclease</keyword>
<dbReference type="SMART" id="SM00316">
    <property type="entry name" value="S1"/>
    <property type="match status" value="1"/>
</dbReference>
<protein>
    <recommendedName>
        <fullName evidence="7">Ribonuclease R</fullName>
        <shortName evidence="7">RNase R</shortName>
        <ecNumber evidence="7">3.1.13.1</ecNumber>
    </recommendedName>
</protein>
<dbReference type="PANTHER" id="PTHR23355">
    <property type="entry name" value="RIBONUCLEASE"/>
    <property type="match status" value="1"/>
</dbReference>
<dbReference type="InterPro" id="IPR001900">
    <property type="entry name" value="RNase_II/R"/>
</dbReference>
<comment type="subcellular location">
    <subcellularLocation>
        <location evidence="7">Cytoplasm</location>
    </subcellularLocation>
</comment>
<dbReference type="SUPFAM" id="SSF50249">
    <property type="entry name" value="Nucleic acid-binding proteins"/>
    <property type="match status" value="2"/>
</dbReference>
<dbReference type="EMBL" id="BSYI01000042">
    <property type="protein sequence ID" value="GMG84775.1"/>
    <property type="molecule type" value="Genomic_DNA"/>
</dbReference>
<evidence type="ECO:0000259" key="9">
    <source>
        <dbReference type="PROSITE" id="PS50126"/>
    </source>
</evidence>
<proteinExistence type="inferred from homology"/>